<comment type="function">
    <text evidence="8">Putative transcription factor required for axon growth and guidance in the central and peripheral nervous systems. Repels CNS axons away from the midline by promoting the expression of the midline repellent sli and its receptor robo.</text>
</comment>
<dbReference type="GO" id="GO:0016199">
    <property type="term" value="P:axon midline choice point recognition"/>
    <property type="evidence" value="ECO:0007669"/>
    <property type="project" value="UniProtKB-ARBA"/>
</dbReference>
<organism evidence="13">
    <name type="scientific">Menopon gallinae</name>
    <name type="common">poultry shaft louse</name>
    <dbReference type="NCBI Taxonomy" id="328185"/>
    <lineage>
        <taxon>Eukaryota</taxon>
        <taxon>Metazoa</taxon>
        <taxon>Ecdysozoa</taxon>
        <taxon>Arthropoda</taxon>
        <taxon>Hexapoda</taxon>
        <taxon>Insecta</taxon>
        <taxon>Pterygota</taxon>
        <taxon>Neoptera</taxon>
        <taxon>Paraneoptera</taxon>
        <taxon>Psocodea</taxon>
        <taxon>Troctomorpha</taxon>
        <taxon>Phthiraptera</taxon>
        <taxon>Amblycera</taxon>
        <taxon>Menoponidae</taxon>
        <taxon>Menopon</taxon>
    </lineage>
</organism>
<dbReference type="InterPro" id="IPR011333">
    <property type="entry name" value="SKP1/BTB/POZ_sf"/>
</dbReference>
<feature type="region of interest" description="Disordered" evidence="10">
    <location>
        <begin position="348"/>
        <end position="369"/>
    </location>
</feature>
<dbReference type="GO" id="GO:0006357">
    <property type="term" value="P:regulation of transcription by RNA polymerase II"/>
    <property type="evidence" value="ECO:0007669"/>
    <property type="project" value="TreeGrafter"/>
</dbReference>
<evidence type="ECO:0000256" key="6">
    <source>
        <dbReference type="ARBA" id="ARBA00023163"/>
    </source>
</evidence>
<evidence type="ECO:0000259" key="11">
    <source>
        <dbReference type="PROSITE" id="PS50097"/>
    </source>
</evidence>
<dbReference type="InterPro" id="IPR000210">
    <property type="entry name" value="BTB/POZ_dom"/>
</dbReference>
<comment type="subcellular location">
    <subcellularLocation>
        <location evidence="1">Nucleus</location>
    </subcellularLocation>
</comment>
<dbReference type="PROSITE" id="PS00028">
    <property type="entry name" value="ZINC_FINGER_C2H2_1"/>
    <property type="match status" value="1"/>
</dbReference>
<dbReference type="GO" id="GO:0035167">
    <property type="term" value="P:larval lymph gland hemopoiesis"/>
    <property type="evidence" value="ECO:0007669"/>
    <property type="project" value="UniProtKB-ARBA"/>
</dbReference>
<evidence type="ECO:0000256" key="3">
    <source>
        <dbReference type="ARBA" id="ARBA00022782"/>
    </source>
</evidence>
<keyword evidence="9" id="KW-0863">Zinc-finger</keyword>
<dbReference type="SUPFAM" id="SSF54695">
    <property type="entry name" value="POZ domain"/>
    <property type="match status" value="1"/>
</dbReference>
<keyword evidence="4" id="KW-0524">Neurogenesis</keyword>
<sequence>MQGQQINLKWKSFHSNILSSFENLWEEEGLVDVTLASDGRCLKAHKIMLSASSPFFKKIFQTNPCQHPVIVLQDVHFSELESILTFVYKGEVNILQDNLPLLLRAAETLQIRGLCGHSAKNNCQDEEKSQETQPTAKSNSEKVSTMRTPPNSPKNAKKLKSHHSYKQPISPPPLPLAPIPVATVPVLPVSPEEIKCEPRADSPAMSDDSCDDPVGSLHLPHAKMPPDSDIDDKDGSSQAIECAYDVAQASKNFPFPPFPCPFCDRAYTSWGFRRRHIKACHTRSQRLPCKWCLEVLPSHSEWESHVCMKHSLSRSDARNGLLILEEAEVVLQIPQPTRLDALVTMIKEQRDSHPDESATIVEEETRSSQ</sequence>
<dbReference type="GO" id="GO:0005634">
    <property type="term" value="C:nucleus"/>
    <property type="evidence" value="ECO:0007669"/>
    <property type="project" value="UniProtKB-SubCell"/>
</dbReference>
<dbReference type="Gene3D" id="3.30.160.60">
    <property type="entry name" value="Classic Zinc Finger"/>
    <property type="match status" value="1"/>
</dbReference>
<comment type="caution">
    <text evidence="13">The sequence shown here is derived from an EMBL/GenBank/DDBJ whole genome shotgun (WGS) entry which is preliminary data.</text>
</comment>
<dbReference type="InterPro" id="IPR051095">
    <property type="entry name" value="Dros_DevTransReg"/>
</dbReference>
<dbReference type="PROSITE" id="PS50097">
    <property type="entry name" value="BTB"/>
    <property type="match status" value="1"/>
</dbReference>
<feature type="domain" description="BTB" evidence="11">
    <location>
        <begin position="31"/>
        <end position="96"/>
    </location>
</feature>
<evidence type="ECO:0000256" key="9">
    <source>
        <dbReference type="PROSITE-ProRule" id="PRU00042"/>
    </source>
</evidence>
<dbReference type="PANTHER" id="PTHR23110">
    <property type="entry name" value="BTB DOMAIN TRANSCRIPTION FACTOR"/>
    <property type="match status" value="1"/>
</dbReference>
<feature type="region of interest" description="Disordered" evidence="10">
    <location>
        <begin position="120"/>
        <end position="176"/>
    </location>
</feature>
<protein>
    <submittedName>
        <fullName evidence="13">Uncharacterized protein</fullName>
    </submittedName>
</protein>
<evidence type="ECO:0000256" key="5">
    <source>
        <dbReference type="ARBA" id="ARBA00023015"/>
    </source>
</evidence>
<evidence type="ECO:0000256" key="1">
    <source>
        <dbReference type="ARBA" id="ARBA00004123"/>
    </source>
</evidence>
<gene>
    <name evidence="13" type="ORF">PYX00_006190</name>
</gene>
<dbReference type="GO" id="GO:0008406">
    <property type="term" value="P:gonad development"/>
    <property type="evidence" value="ECO:0007669"/>
    <property type="project" value="UniProtKB-ARBA"/>
</dbReference>
<feature type="domain" description="C2H2-type" evidence="12">
    <location>
        <begin position="258"/>
        <end position="286"/>
    </location>
</feature>
<dbReference type="GO" id="GO:0007526">
    <property type="term" value="P:larval somatic muscle development"/>
    <property type="evidence" value="ECO:0007669"/>
    <property type="project" value="UniProtKB-ARBA"/>
</dbReference>
<dbReference type="Pfam" id="PF00651">
    <property type="entry name" value="BTB"/>
    <property type="match status" value="1"/>
</dbReference>
<dbReference type="GO" id="GO:0045467">
    <property type="term" value="P:R7 cell development"/>
    <property type="evidence" value="ECO:0007669"/>
    <property type="project" value="UniProtKB-ARBA"/>
</dbReference>
<dbReference type="Gene3D" id="3.30.710.10">
    <property type="entry name" value="Potassium Channel Kv1.1, Chain A"/>
    <property type="match status" value="1"/>
</dbReference>
<dbReference type="CDD" id="cd18315">
    <property type="entry name" value="BTB_POZ_BAB-like"/>
    <property type="match status" value="1"/>
</dbReference>
<keyword evidence="9" id="KW-0479">Metal-binding</keyword>
<dbReference type="SMART" id="SM00355">
    <property type="entry name" value="ZnF_C2H2"/>
    <property type="match status" value="2"/>
</dbReference>
<keyword evidence="6" id="KW-0804">Transcription</keyword>
<keyword evidence="5" id="KW-0805">Transcription regulation</keyword>
<dbReference type="GO" id="GO:0048813">
    <property type="term" value="P:dendrite morphogenesis"/>
    <property type="evidence" value="ECO:0007669"/>
    <property type="project" value="UniProtKB-ARBA"/>
</dbReference>
<evidence type="ECO:0000256" key="10">
    <source>
        <dbReference type="SAM" id="MobiDB-lite"/>
    </source>
</evidence>
<reference evidence="13" key="1">
    <citation type="journal article" date="2024" name="Gigascience">
        <title>Chromosome-level genome of the poultry shaft louse Menopon gallinae provides insight into the host-switching and adaptive evolution of parasitic lice.</title>
        <authorList>
            <person name="Xu Y."/>
            <person name="Ma L."/>
            <person name="Liu S."/>
            <person name="Liang Y."/>
            <person name="Liu Q."/>
            <person name="He Z."/>
            <person name="Tian L."/>
            <person name="Duan Y."/>
            <person name="Cai W."/>
            <person name="Li H."/>
            <person name="Song F."/>
        </authorList>
    </citation>
    <scope>NUCLEOTIDE SEQUENCE</scope>
    <source>
        <strain evidence="13">Cailab_2023a</strain>
    </source>
</reference>
<dbReference type="PANTHER" id="PTHR23110:SF111">
    <property type="entry name" value="LONGITUDINALS LACKING PROTEIN, ISOFORMS F_I_K_T"/>
    <property type="match status" value="1"/>
</dbReference>
<evidence type="ECO:0000256" key="2">
    <source>
        <dbReference type="ARBA" id="ARBA00022473"/>
    </source>
</evidence>
<name>A0AAW2HVC7_9NEOP</name>
<feature type="compositionally biased region" description="Basic residues" evidence="10">
    <location>
        <begin position="155"/>
        <end position="165"/>
    </location>
</feature>
<dbReference type="GO" id="GO:0045476">
    <property type="term" value="P:nurse cell apoptotic process"/>
    <property type="evidence" value="ECO:0007669"/>
    <property type="project" value="UniProtKB-ARBA"/>
</dbReference>
<dbReference type="InterPro" id="IPR013087">
    <property type="entry name" value="Znf_C2H2_type"/>
</dbReference>
<feature type="compositionally biased region" description="Polar residues" evidence="10">
    <location>
        <begin position="131"/>
        <end position="149"/>
    </location>
</feature>
<proteinExistence type="predicted"/>
<accession>A0AAW2HVC7</accession>
<dbReference type="PROSITE" id="PS50157">
    <property type="entry name" value="ZINC_FINGER_C2H2_2"/>
    <property type="match status" value="1"/>
</dbReference>
<keyword evidence="2" id="KW-0217">Developmental protein</keyword>
<dbReference type="GO" id="GO:0007464">
    <property type="term" value="P:R3/R4 cell fate commitment"/>
    <property type="evidence" value="ECO:0007669"/>
    <property type="project" value="UniProtKB-ARBA"/>
</dbReference>
<evidence type="ECO:0000313" key="13">
    <source>
        <dbReference type="EMBL" id="KAL0273553.1"/>
    </source>
</evidence>
<evidence type="ECO:0000256" key="7">
    <source>
        <dbReference type="ARBA" id="ARBA00023242"/>
    </source>
</evidence>
<evidence type="ECO:0000259" key="12">
    <source>
        <dbReference type="PROSITE" id="PS50157"/>
    </source>
</evidence>
<dbReference type="EMBL" id="JARGDH010000003">
    <property type="protein sequence ID" value="KAL0273553.1"/>
    <property type="molecule type" value="Genomic_DNA"/>
</dbReference>
<evidence type="ECO:0000256" key="4">
    <source>
        <dbReference type="ARBA" id="ARBA00022902"/>
    </source>
</evidence>
<dbReference type="AlphaFoldDB" id="A0AAW2HVC7"/>
<keyword evidence="9" id="KW-0862">Zinc</keyword>
<keyword evidence="7" id="KW-0539">Nucleus</keyword>
<dbReference type="GO" id="GO:0008270">
    <property type="term" value="F:zinc ion binding"/>
    <property type="evidence" value="ECO:0007669"/>
    <property type="project" value="UniProtKB-KW"/>
</dbReference>
<keyword evidence="3" id="KW-0221">Differentiation</keyword>
<evidence type="ECO:0000256" key="8">
    <source>
        <dbReference type="ARBA" id="ARBA00037382"/>
    </source>
</evidence>
<dbReference type="SMART" id="SM00225">
    <property type="entry name" value="BTB"/>
    <property type="match status" value="1"/>
</dbReference>